<gene>
    <name evidence="1" type="ORF">SAMN05660337_2620</name>
</gene>
<dbReference type="Proteomes" id="UP000199053">
    <property type="component" value="Unassembled WGS sequence"/>
</dbReference>
<dbReference type="InterPro" id="IPR016195">
    <property type="entry name" value="Pol/histidinol_Pase-like"/>
</dbReference>
<dbReference type="SUPFAM" id="SSF89550">
    <property type="entry name" value="PHP domain-like"/>
    <property type="match status" value="1"/>
</dbReference>
<name>A0A1G9J387_9BACT</name>
<dbReference type="AlphaFoldDB" id="A0A1G9J387"/>
<dbReference type="EMBL" id="FNGA01000004">
    <property type="protein sequence ID" value="SDL31772.1"/>
    <property type="molecule type" value="Genomic_DNA"/>
</dbReference>
<organism evidence="1 2">
    <name type="scientific">Maridesulfovibrio ferrireducens</name>
    <dbReference type="NCBI Taxonomy" id="246191"/>
    <lineage>
        <taxon>Bacteria</taxon>
        <taxon>Pseudomonadati</taxon>
        <taxon>Thermodesulfobacteriota</taxon>
        <taxon>Desulfovibrionia</taxon>
        <taxon>Desulfovibrionales</taxon>
        <taxon>Desulfovibrionaceae</taxon>
        <taxon>Maridesulfovibrio</taxon>
    </lineage>
</organism>
<dbReference type="STRING" id="246191.SAMN05660337_2620"/>
<evidence type="ECO:0000313" key="1">
    <source>
        <dbReference type="EMBL" id="SDL31772.1"/>
    </source>
</evidence>
<sequence length="380" mass="43833">MNTKQVCVEEIEISPEITDEDREIFSAVISVDLADWQIKQIVTPSQIHHRQEKVLAVHWHPEFVPMNLISQRIEAMFPNRTDDLLIPTQHNELMSYGPYTGVEVDCYASGFNQKVQLLLHFENEKVENAHVLKSMLAHTFKYRTSQLFEFMDSITQPNEKRVHEAARETGADEALVEMVRIYVTKIQTMLDENWSDVPKASIKNKLIKNYFDALRPKYGNTVINRIQAYLKAVKILVKDGFSLKFFYRATEIIEEARSLGGCVVIPHPEEFWPILLAKYDVDGIEAWNPQSQRYTDFLISVVNEQNINRRAGSKEILIFMGDDCHMSEKTKPIDTQDPAKAAREIGLQPAWNDLNIRKRLIIAGIDRQTVIDEYRARLAG</sequence>
<protein>
    <submittedName>
        <fullName evidence="1">Uncharacterized protein</fullName>
    </submittedName>
</protein>
<keyword evidence="2" id="KW-1185">Reference proteome</keyword>
<accession>A0A1G9J387</accession>
<evidence type="ECO:0000313" key="2">
    <source>
        <dbReference type="Proteomes" id="UP000199053"/>
    </source>
</evidence>
<dbReference type="Gene3D" id="3.20.20.140">
    <property type="entry name" value="Metal-dependent hydrolases"/>
    <property type="match status" value="1"/>
</dbReference>
<reference evidence="2" key="1">
    <citation type="submission" date="2016-10" db="EMBL/GenBank/DDBJ databases">
        <authorList>
            <person name="Varghese N."/>
            <person name="Submissions S."/>
        </authorList>
    </citation>
    <scope>NUCLEOTIDE SEQUENCE [LARGE SCALE GENOMIC DNA]</scope>
    <source>
        <strain evidence="2">DSM 16995</strain>
    </source>
</reference>
<proteinExistence type="predicted"/>
<dbReference type="RefSeq" id="WP_092161824.1">
    <property type="nucleotide sequence ID" value="NZ_FNGA01000004.1"/>
</dbReference>
<dbReference type="OrthoDB" id="5413868at2"/>